<dbReference type="EMBL" id="BTGU01000065">
    <property type="protein sequence ID" value="GMN56761.1"/>
    <property type="molecule type" value="Genomic_DNA"/>
</dbReference>
<comment type="caution">
    <text evidence="7">The sequence shown here is derived from an EMBL/GenBank/DDBJ whole genome shotgun (WGS) entry which is preliminary data.</text>
</comment>
<evidence type="ECO:0000256" key="4">
    <source>
        <dbReference type="ARBA" id="ARBA00023136"/>
    </source>
</evidence>
<keyword evidence="6" id="KW-1133">Transmembrane helix</keyword>
<sequence>MHLHRLISHFIFFGSGLALGITLSFYLQDFSLPLQFKLHQLGQNITTPSCHNFSPNPKPTPTILSLPSPPPPLILSPPFTPDQSEQVDHPISTTRIGLGEYLKPPEIRHDMDDEELLWRASMVPKMSGVPFEFTPKIAFMFLARGAVALAPLWDKFFKGNEGLFSVYVHSNPFFNATVPQASAFYGRWIPSKVSITMNFMISF</sequence>
<evidence type="ECO:0008006" key="9">
    <source>
        <dbReference type="Google" id="ProtNLM"/>
    </source>
</evidence>
<gene>
    <name evidence="7" type="ORF">TIFTF001_025874</name>
</gene>
<dbReference type="GO" id="GO:0016757">
    <property type="term" value="F:glycosyltransferase activity"/>
    <property type="evidence" value="ECO:0007669"/>
    <property type="project" value="UniProtKB-KW"/>
</dbReference>
<keyword evidence="6" id="KW-0812">Transmembrane</keyword>
<accession>A0AA88AZ73</accession>
<keyword evidence="8" id="KW-1185">Reference proteome</keyword>
<evidence type="ECO:0000256" key="3">
    <source>
        <dbReference type="ARBA" id="ARBA00022679"/>
    </source>
</evidence>
<keyword evidence="3" id="KW-0808">Transferase</keyword>
<comment type="subcellular location">
    <subcellularLocation>
        <location evidence="1">Membrane</location>
        <topology evidence="1">Single-pass type II membrane protein</topology>
    </subcellularLocation>
</comment>
<dbReference type="GO" id="GO:0016020">
    <property type="term" value="C:membrane"/>
    <property type="evidence" value="ECO:0007669"/>
    <property type="project" value="UniProtKB-SubCell"/>
</dbReference>
<reference evidence="7" key="1">
    <citation type="submission" date="2023-07" db="EMBL/GenBank/DDBJ databases">
        <title>draft genome sequence of fig (Ficus carica).</title>
        <authorList>
            <person name="Takahashi T."/>
            <person name="Nishimura K."/>
        </authorList>
    </citation>
    <scope>NUCLEOTIDE SEQUENCE</scope>
</reference>
<evidence type="ECO:0000256" key="1">
    <source>
        <dbReference type="ARBA" id="ARBA00004606"/>
    </source>
</evidence>
<keyword evidence="2" id="KW-0328">Glycosyltransferase</keyword>
<evidence type="ECO:0000256" key="5">
    <source>
        <dbReference type="ARBA" id="ARBA00023180"/>
    </source>
</evidence>
<dbReference type="Proteomes" id="UP001187192">
    <property type="component" value="Unassembled WGS sequence"/>
</dbReference>
<evidence type="ECO:0000313" key="7">
    <source>
        <dbReference type="EMBL" id="GMN56761.1"/>
    </source>
</evidence>
<name>A0AA88AZ73_FICCA</name>
<keyword evidence="5" id="KW-0325">Glycoprotein</keyword>
<dbReference type="PANTHER" id="PTHR31042">
    <property type="entry name" value="CORE-2/I-BRANCHING BETA-1,6-N-ACETYLGLUCOSAMINYLTRANSFERASE FAMILY PROTEIN-RELATED"/>
    <property type="match status" value="1"/>
</dbReference>
<dbReference type="InterPro" id="IPR003406">
    <property type="entry name" value="Glyco_trans_14"/>
</dbReference>
<evidence type="ECO:0000256" key="6">
    <source>
        <dbReference type="SAM" id="Phobius"/>
    </source>
</evidence>
<dbReference type="PANTHER" id="PTHR31042:SF131">
    <property type="entry name" value="CORE-2_I-BRANCHING BETA-1,6-N-ACETYLGLUCOSAMINYLTRANSFERASE FAMILY PROTEIN"/>
    <property type="match status" value="1"/>
</dbReference>
<feature type="transmembrane region" description="Helical" evidence="6">
    <location>
        <begin position="6"/>
        <end position="27"/>
    </location>
</feature>
<evidence type="ECO:0000313" key="8">
    <source>
        <dbReference type="Proteomes" id="UP001187192"/>
    </source>
</evidence>
<dbReference type="InterPro" id="IPR044174">
    <property type="entry name" value="BC10-like"/>
</dbReference>
<keyword evidence="4 6" id="KW-0472">Membrane</keyword>
<organism evidence="7 8">
    <name type="scientific">Ficus carica</name>
    <name type="common">Common fig</name>
    <dbReference type="NCBI Taxonomy" id="3494"/>
    <lineage>
        <taxon>Eukaryota</taxon>
        <taxon>Viridiplantae</taxon>
        <taxon>Streptophyta</taxon>
        <taxon>Embryophyta</taxon>
        <taxon>Tracheophyta</taxon>
        <taxon>Spermatophyta</taxon>
        <taxon>Magnoliopsida</taxon>
        <taxon>eudicotyledons</taxon>
        <taxon>Gunneridae</taxon>
        <taxon>Pentapetalae</taxon>
        <taxon>rosids</taxon>
        <taxon>fabids</taxon>
        <taxon>Rosales</taxon>
        <taxon>Moraceae</taxon>
        <taxon>Ficeae</taxon>
        <taxon>Ficus</taxon>
    </lineage>
</organism>
<protein>
    <recommendedName>
        <fullName evidence="9">Glycosyl transferase, family 14</fullName>
    </recommendedName>
</protein>
<proteinExistence type="predicted"/>
<evidence type="ECO:0000256" key="2">
    <source>
        <dbReference type="ARBA" id="ARBA00022676"/>
    </source>
</evidence>
<dbReference type="AlphaFoldDB" id="A0AA88AZ73"/>
<dbReference type="Pfam" id="PF02485">
    <property type="entry name" value="Branch"/>
    <property type="match status" value="1"/>
</dbReference>